<dbReference type="STRING" id="1618434.UR52_C0023G0005"/>
<keyword evidence="1" id="KW-1133">Transmembrane helix</keyword>
<gene>
    <name evidence="2" type="ORF">UR52_C0023G0005</name>
</gene>
<evidence type="ECO:0000313" key="2">
    <source>
        <dbReference type="EMBL" id="KKP57946.1"/>
    </source>
</evidence>
<name>A0A0G0B2P4_9BACT</name>
<sequence>MDESTIFLNSSVPKNEGKNGDSLIPVSKFSPFINKFLEEREKVLKIFHQGGDTIRVSEILGSIAHLYERIRNVVEYKGEHVLRRNAIERILRRLLWEHAGRDTQKIAQVLLRELIWARYLPNDEVPRSKGQNIAKIIDKYLYFLDRLANKNSGSALSKHRSWIWGIASCEIEEAVDPSNRDAYINLMYSWFTTYYRWKDAKVTDNDKEIQIYLAIHRALAKSDDEIMRYHLLIKIYPNWVSADKTVVDDVVGKFYSIHEAIEKYLHYPDRFKLYRIVQRQIAPFEIFKTLVSQEKNQIRKTIDDQIQFELKIHEICRVKYSQIKQKINRGILRSIIYIFITKVALALLIEIPYEIYKFGHLNYIPIGINIIVPPTMMWLVGLTIRPPTESNTLRILTKLNSVVYFNPNPSITDFSLIHIKQESLLTNIFALIYLLLFILVFGGLTYLLMLAHFDIVGVVIFFAFLSLVLLFGFRVRYTSSELKITSDKESFIGYIFNNLTMPLLSTGVYLSKGLAKINFISVILDFLIEAPLKTIIQVIEEWTSFMREKREEVVELPEQ</sequence>
<feature type="transmembrane region" description="Helical" evidence="1">
    <location>
        <begin position="331"/>
        <end position="351"/>
    </location>
</feature>
<dbReference type="PATRIC" id="fig|1618434.3.peg.545"/>
<dbReference type="EMBL" id="LBPN01000023">
    <property type="protein sequence ID" value="KKP57946.1"/>
    <property type="molecule type" value="Genomic_DNA"/>
</dbReference>
<keyword evidence="1" id="KW-0812">Transmembrane</keyword>
<evidence type="ECO:0000256" key="1">
    <source>
        <dbReference type="SAM" id="Phobius"/>
    </source>
</evidence>
<dbReference type="Proteomes" id="UP000034176">
    <property type="component" value="Unassembled WGS sequence"/>
</dbReference>
<protein>
    <submittedName>
        <fullName evidence="2">Uncharacterized protein</fullName>
    </submittedName>
</protein>
<feature type="transmembrane region" description="Helical" evidence="1">
    <location>
        <begin position="455"/>
        <end position="473"/>
    </location>
</feature>
<feature type="transmembrane region" description="Helical" evidence="1">
    <location>
        <begin position="424"/>
        <end position="449"/>
    </location>
</feature>
<evidence type="ECO:0000313" key="3">
    <source>
        <dbReference type="Proteomes" id="UP000034176"/>
    </source>
</evidence>
<keyword evidence="1" id="KW-0472">Membrane</keyword>
<proteinExistence type="predicted"/>
<organism evidence="2 3">
    <name type="scientific">Candidatus Gottesmanbacteria bacterium GW2011_GWA1_34_13</name>
    <dbReference type="NCBI Taxonomy" id="1618434"/>
    <lineage>
        <taxon>Bacteria</taxon>
        <taxon>Candidatus Gottesmaniibacteriota</taxon>
    </lineage>
</organism>
<dbReference type="AlphaFoldDB" id="A0A0G0B2P4"/>
<accession>A0A0G0B2P4</accession>
<feature type="transmembrane region" description="Helical" evidence="1">
    <location>
        <begin position="363"/>
        <end position="384"/>
    </location>
</feature>
<comment type="caution">
    <text evidence="2">The sequence shown here is derived from an EMBL/GenBank/DDBJ whole genome shotgun (WGS) entry which is preliminary data.</text>
</comment>
<reference evidence="2 3" key="1">
    <citation type="journal article" date="2015" name="Nature">
        <title>rRNA introns, odd ribosomes, and small enigmatic genomes across a large radiation of phyla.</title>
        <authorList>
            <person name="Brown C.T."/>
            <person name="Hug L.A."/>
            <person name="Thomas B.C."/>
            <person name="Sharon I."/>
            <person name="Castelle C.J."/>
            <person name="Singh A."/>
            <person name="Wilkins M.J."/>
            <person name="Williams K.H."/>
            <person name="Banfield J.F."/>
        </authorList>
    </citation>
    <scope>NUCLEOTIDE SEQUENCE [LARGE SCALE GENOMIC DNA]</scope>
</reference>